<dbReference type="InterPro" id="IPR050412">
    <property type="entry name" value="Ig-like_Receptors_ImmuneReg"/>
</dbReference>
<evidence type="ECO:0000259" key="6">
    <source>
        <dbReference type="PROSITE" id="PS50835"/>
    </source>
</evidence>
<dbReference type="PANTHER" id="PTHR11738:SF157">
    <property type="entry name" value="T-CELL-INTERACTING, ACTIVATING RECEPTOR ON MYELOID CELLS PROTEIN 1"/>
    <property type="match status" value="1"/>
</dbReference>
<protein>
    <submittedName>
        <fullName evidence="8">Osteoclast-associated immunoglobulin-like receptor</fullName>
    </submittedName>
</protein>
<dbReference type="GeneID" id="102524926"/>
<dbReference type="InterPro" id="IPR007110">
    <property type="entry name" value="Ig-like_dom"/>
</dbReference>
<dbReference type="Proteomes" id="UP001652581">
    <property type="component" value="Chromosome 9"/>
</dbReference>
<accession>A0ABM5DVP7</accession>
<keyword evidence="4" id="KW-1133">Transmembrane helix</keyword>
<feature type="region of interest" description="Disordered" evidence="3">
    <location>
        <begin position="595"/>
        <end position="624"/>
    </location>
</feature>
<keyword evidence="4" id="KW-0812">Transmembrane</keyword>
<evidence type="ECO:0000256" key="1">
    <source>
        <dbReference type="ARBA" id="ARBA00023157"/>
    </source>
</evidence>
<feature type="region of interest" description="Disordered" evidence="3">
    <location>
        <begin position="25"/>
        <end position="45"/>
    </location>
</feature>
<evidence type="ECO:0000256" key="2">
    <source>
        <dbReference type="ARBA" id="ARBA00023319"/>
    </source>
</evidence>
<dbReference type="SUPFAM" id="SSF48726">
    <property type="entry name" value="Immunoglobulin"/>
    <property type="match status" value="4"/>
</dbReference>
<keyword evidence="1" id="KW-1015">Disulfide bond</keyword>
<gene>
    <name evidence="8" type="primary">OSCAR</name>
</gene>
<evidence type="ECO:0000256" key="5">
    <source>
        <dbReference type="SAM" id="SignalP"/>
    </source>
</evidence>
<evidence type="ECO:0000256" key="3">
    <source>
        <dbReference type="SAM" id="MobiDB-lite"/>
    </source>
</evidence>
<evidence type="ECO:0000256" key="4">
    <source>
        <dbReference type="SAM" id="Phobius"/>
    </source>
</evidence>
<dbReference type="PANTHER" id="PTHR11738">
    <property type="entry name" value="MHC CLASS I NK CELL RECEPTOR"/>
    <property type="match status" value="1"/>
</dbReference>
<feature type="chain" id="PRO_5046650957" evidence="5">
    <location>
        <begin position="19"/>
        <end position="826"/>
    </location>
</feature>
<keyword evidence="5" id="KW-0732">Signal</keyword>
<evidence type="ECO:0000313" key="7">
    <source>
        <dbReference type="Proteomes" id="UP001652581"/>
    </source>
</evidence>
<proteinExistence type="predicted"/>
<dbReference type="RefSeq" id="XP_072824977.1">
    <property type="nucleotide sequence ID" value="XM_072968876.1"/>
</dbReference>
<dbReference type="InterPro" id="IPR003599">
    <property type="entry name" value="Ig_sub"/>
</dbReference>
<name>A0ABM5DVP7_VICPA</name>
<reference evidence="8" key="1">
    <citation type="submission" date="2025-08" db="UniProtKB">
        <authorList>
            <consortium name="RefSeq"/>
        </authorList>
    </citation>
    <scope>IDENTIFICATION</scope>
</reference>
<dbReference type="SMART" id="SM00409">
    <property type="entry name" value="IG"/>
    <property type="match status" value="3"/>
</dbReference>
<dbReference type="Gene3D" id="2.60.40.10">
    <property type="entry name" value="Immunoglobulins"/>
    <property type="match status" value="4"/>
</dbReference>
<feature type="domain" description="Ig-like" evidence="6">
    <location>
        <begin position="456"/>
        <end position="526"/>
    </location>
</feature>
<dbReference type="Pfam" id="PF13895">
    <property type="entry name" value="Ig_2"/>
    <property type="match status" value="3"/>
</dbReference>
<organism evidence="7 8">
    <name type="scientific">Vicugna pacos</name>
    <name type="common">Alpaca</name>
    <name type="synonym">Lama pacos</name>
    <dbReference type="NCBI Taxonomy" id="30538"/>
    <lineage>
        <taxon>Eukaryota</taxon>
        <taxon>Metazoa</taxon>
        <taxon>Chordata</taxon>
        <taxon>Craniata</taxon>
        <taxon>Vertebrata</taxon>
        <taxon>Euteleostomi</taxon>
        <taxon>Mammalia</taxon>
        <taxon>Eutheria</taxon>
        <taxon>Laurasiatheria</taxon>
        <taxon>Artiodactyla</taxon>
        <taxon>Tylopoda</taxon>
        <taxon>Camelidae</taxon>
        <taxon>Vicugna</taxon>
    </lineage>
</organism>
<keyword evidence="2" id="KW-0393">Immunoglobulin domain</keyword>
<feature type="domain" description="Ig-like" evidence="6">
    <location>
        <begin position="47"/>
        <end position="120"/>
    </location>
</feature>
<keyword evidence="4" id="KW-0472">Membrane</keyword>
<dbReference type="InterPro" id="IPR036179">
    <property type="entry name" value="Ig-like_dom_sf"/>
</dbReference>
<evidence type="ECO:0000313" key="8">
    <source>
        <dbReference type="RefSeq" id="XP_072824977.1"/>
    </source>
</evidence>
<dbReference type="SMART" id="SM00408">
    <property type="entry name" value="IGc2"/>
    <property type="match status" value="2"/>
</dbReference>
<feature type="transmembrane region" description="Helical" evidence="4">
    <location>
        <begin position="568"/>
        <end position="589"/>
    </location>
</feature>
<dbReference type="InterPro" id="IPR013783">
    <property type="entry name" value="Ig-like_fold"/>
</dbReference>
<sequence>MDLVLILQLLTLWPVCYADITPTATPSSPWAPWKPEDPGSPISSVPPASYPKPWLGAQPAAIVTPGVNVTLRCQAPQPAWRFALFKSGEMAPVLYRDVSAELAEFFLEEVTPAQGGSYCCCYRRLSWGPGIWSHPSDALELLVTDELPRPSLVALPGPVVAPWANVSLRCAGRVRGMSFALYRVGVAAPLQYCDSAQPWADFPLLGARAPGTYSCYYHTPSAPYVLSQRSEPLVISWDGSGSSDYTQGNLVRLGLAGLVLIALGTLVVYDWRSQIRAPGRVWPKPDPVSRLVNLRGLSACRTATGVRRTLGLTTSSSVGGRSWKRRRRTSMISRLLTLLCVGLCVGQGDLRRDESPPKPSLSAWPSSVAPARSNVTLRCSTPTKDVNFALRKGGKVLELLQSPDSTEGQAEFHLTDLKSTNAGEYTCEYYRKGRPHISSQPSDALQLLVTGYFSKPSLQTHQRGVVTEGAEVTLQCQRPDTEIVAVMFALLKAGTPMPVQRRSPAGKETDFSLQNVSVGDTGNYSCVYYQARAPFLASHPSNHLAIRVTGKDEGKSSERAASRLGTTGIILIVIFIFLCLLACFLIYKYTQGGVHPDKRTKSSCSSKAPEDRVTSNQPGKESGGASAAVKSCSLALVSFHAGDSLSPQALHHHPPQFCQRQGPCFHPLPPFPSMSGEPGLNSSMSSPAMGPESHNLFFLRAFPRLSTGMNTTFSAGLTGGGFMSSQSHNDQSDSRHSVSIRCLEAPILTAICVTSGKWLSHSEPQFLHLDNGANTPHLGCHDGNRARSLWEARTTVPCIVYPAVMSSNPCFFPLQRNVFFIVAKRT</sequence>
<keyword evidence="7" id="KW-1185">Reference proteome</keyword>
<feature type="signal peptide" evidence="5">
    <location>
        <begin position="1"/>
        <end position="18"/>
    </location>
</feature>
<dbReference type="PROSITE" id="PS50835">
    <property type="entry name" value="IG_LIKE"/>
    <property type="match status" value="2"/>
</dbReference>
<dbReference type="InterPro" id="IPR003598">
    <property type="entry name" value="Ig_sub2"/>
</dbReference>